<evidence type="ECO:0000313" key="3">
    <source>
        <dbReference type="Proteomes" id="UP000541969"/>
    </source>
</evidence>
<feature type="transmembrane region" description="Helical" evidence="1">
    <location>
        <begin position="25"/>
        <end position="43"/>
    </location>
</feature>
<organism evidence="2 3">
    <name type="scientific">Petropleomorpha daqingensis</name>
    <dbReference type="NCBI Taxonomy" id="2026353"/>
    <lineage>
        <taxon>Bacteria</taxon>
        <taxon>Bacillati</taxon>
        <taxon>Actinomycetota</taxon>
        <taxon>Actinomycetes</taxon>
        <taxon>Geodermatophilales</taxon>
        <taxon>Geodermatophilaceae</taxon>
        <taxon>Petropleomorpha</taxon>
    </lineage>
</organism>
<accession>A0A853CPP5</accession>
<gene>
    <name evidence="2" type="ORF">GGQ55_004181</name>
</gene>
<comment type="caution">
    <text evidence="2">The sequence shown here is derived from an EMBL/GenBank/DDBJ whole genome shotgun (WGS) entry which is preliminary data.</text>
</comment>
<keyword evidence="1" id="KW-1133">Transmembrane helix</keyword>
<evidence type="ECO:0000313" key="2">
    <source>
        <dbReference type="EMBL" id="NYJ07903.1"/>
    </source>
</evidence>
<dbReference type="Proteomes" id="UP000541969">
    <property type="component" value="Unassembled WGS sequence"/>
</dbReference>
<protein>
    <submittedName>
        <fullName evidence="2">Uncharacterized protein</fullName>
    </submittedName>
</protein>
<dbReference type="RefSeq" id="WP_179720089.1">
    <property type="nucleotide sequence ID" value="NZ_JACBZT010000001.1"/>
</dbReference>
<sequence length="150" mass="16036">MTTQLRTDPVRGPEDDSATQRTLTLSVRVVGAAMLVATGWIHLDLWLDGYRAVPWIGPLFLANVVLAGLAALAVLVTPTRWLPWVALPAGLLELGTLGALVLSLTVGLFGFVESLRASLVVPTILVESVGFLVLAGYAVVALARQRRRRA</sequence>
<feature type="transmembrane region" description="Helical" evidence="1">
    <location>
        <begin position="55"/>
        <end position="77"/>
    </location>
</feature>
<evidence type="ECO:0000256" key="1">
    <source>
        <dbReference type="SAM" id="Phobius"/>
    </source>
</evidence>
<feature type="transmembrane region" description="Helical" evidence="1">
    <location>
        <begin position="124"/>
        <end position="143"/>
    </location>
</feature>
<reference evidence="2 3" key="1">
    <citation type="submission" date="2020-07" db="EMBL/GenBank/DDBJ databases">
        <title>Sequencing the genomes of 1000 actinobacteria strains.</title>
        <authorList>
            <person name="Klenk H.-P."/>
        </authorList>
    </citation>
    <scope>NUCLEOTIDE SEQUENCE [LARGE SCALE GENOMIC DNA]</scope>
    <source>
        <strain evidence="2 3">DSM 104001</strain>
    </source>
</reference>
<proteinExistence type="predicted"/>
<keyword evidence="1" id="KW-0812">Transmembrane</keyword>
<dbReference type="EMBL" id="JACBZT010000001">
    <property type="protein sequence ID" value="NYJ07903.1"/>
    <property type="molecule type" value="Genomic_DNA"/>
</dbReference>
<keyword evidence="1" id="KW-0472">Membrane</keyword>
<feature type="transmembrane region" description="Helical" evidence="1">
    <location>
        <begin position="89"/>
        <end position="112"/>
    </location>
</feature>
<keyword evidence="3" id="KW-1185">Reference proteome</keyword>
<name>A0A853CPP5_9ACTN</name>
<dbReference type="AlphaFoldDB" id="A0A853CPP5"/>